<proteinExistence type="predicted"/>
<evidence type="ECO:0000313" key="2">
    <source>
        <dbReference type="Proteomes" id="UP000520011"/>
    </source>
</evidence>
<accession>A0A7W8MU65</accession>
<keyword evidence="2" id="KW-1185">Reference proteome</keyword>
<name>A0A7W8MU65_9BACL</name>
<reference evidence="1 2" key="1">
    <citation type="submission" date="2020-08" db="EMBL/GenBank/DDBJ databases">
        <title>Genomic Encyclopedia of Type Strains, Phase IV (KMG-IV): sequencing the most valuable type-strain genomes for metagenomic binning, comparative biology and taxonomic classification.</title>
        <authorList>
            <person name="Goeker M."/>
        </authorList>
    </citation>
    <scope>NUCLEOTIDE SEQUENCE [LARGE SCALE GENOMIC DNA]</scope>
    <source>
        <strain evidence="1 2">DSM 16325</strain>
    </source>
</reference>
<evidence type="ECO:0000313" key="1">
    <source>
        <dbReference type="EMBL" id="MBB5324162.1"/>
    </source>
</evidence>
<dbReference type="Proteomes" id="UP000520011">
    <property type="component" value="Unassembled WGS sequence"/>
</dbReference>
<comment type="caution">
    <text evidence="1">The sequence shown here is derived from an EMBL/GenBank/DDBJ whole genome shotgun (WGS) entry which is preliminary data.</text>
</comment>
<organism evidence="1 2">
    <name type="scientific">Anoxybacteroides tepidamans</name>
    <dbReference type="NCBI Taxonomy" id="265948"/>
    <lineage>
        <taxon>Bacteria</taxon>
        <taxon>Bacillati</taxon>
        <taxon>Bacillota</taxon>
        <taxon>Bacilli</taxon>
        <taxon>Bacillales</taxon>
        <taxon>Anoxybacillaceae</taxon>
        <taxon>Anoxybacteroides</taxon>
    </lineage>
</organism>
<dbReference type="EMBL" id="JACHEP010000004">
    <property type="protein sequence ID" value="MBB5324162.1"/>
    <property type="molecule type" value="Genomic_DNA"/>
</dbReference>
<dbReference type="AlphaFoldDB" id="A0A7W8MU65"/>
<sequence>MLISSQAVLLCEYNGDAIFHTCEEKIRHNEPLTAEETMKLILVPLMHSRFDRQTMIEKTIEIAKNLLNVLPIQEVTKRTGLTIAEVADLAKEMDK</sequence>
<protein>
    <submittedName>
        <fullName evidence="1">Uncharacterized protein</fullName>
    </submittedName>
</protein>
<gene>
    <name evidence="1" type="ORF">HNQ34_001255</name>
</gene>